<evidence type="ECO:0000259" key="1">
    <source>
        <dbReference type="Pfam" id="PF13391"/>
    </source>
</evidence>
<evidence type="ECO:0000313" key="2">
    <source>
        <dbReference type="EMBL" id="EPE05951.1"/>
    </source>
</evidence>
<sequence length="437" mass="48846">MFVISVLPSPLTSLIIVSALPDRLFVPFKMSDKWSLGHSVPTKEHHEHQASLEAVYDMSGNSLGPLASAMRQTASHTFYRIIEHFAAIDPYPNTPRHQRPTTYSRPQLVRLTYEHALSDESRDVFLRAFFGSMALAMDMDSNAALDFQSLASPFEGFAVYLMDNFFLAMKASLGKTPQPSPASHSTVLRAQSSAAASKHTLTPDRLSTLRGACLLRDRHRCVISHNFDDHEYISRFKLYGQEAYDDDRCLLTQQDQFEPLEVAHILPYSLMKAGSGAITDLQDAARKAAIDILNMFDMGVAHMIDGVDIDRPRNALTLTYRLHHHFGAFNVYFEPVPNQDNTYRIQSFLPPIINNQLGLPVTRALFITDDHTIDPPSRRLLAIHNAIAHILHLSGAGGYADRMLRDMEDGVVRADGSSELGSMVHLNLLGRVKSTVY</sequence>
<reference evidence="2 3" key="1">
    <citation type="journal article" date="2013" name="BMC Genomics">
        <title>The genome and transcriptome of the pine saprophyte Ophiostoma piceae, and a comparison with the bark beetle-associated pine pathogen Grosmannia clavigera.</title>
        <authorList>
            <person name="Haridas S."/>
            <person name="Wang Y."/>
            <person name="Lim L."/>
            <person name="Massoumi Alamouti S."/>
            <person name="Jackman S."/>
            <person name="Docking R."/>
            <person name="Robertson G."/>
            <person name="Birol I."/>
            <person name="Bohlmann J."/>
            <person name="Breuil C."/>
        </authorList>
    </citation>
    <scope>NUCLEOTIDE SEQUENCE [LARGE SCALE GENOMIC DNA]</scope>
    <source>
        <strain evidence="2 3">UAMH 11346</strain>
    </source>
</reference>
<dbReference type="InterPro" id="IPR003615">
    <property type="entry name" value="HNH_nuc"/>
</dbReference>
<accession>S3C2G7</accession>
<dbReference type="EMBL" id="KE148154">
    <property type="protein sequence ID" value="EPE05951.1"/>
    <property type="molecule type" value="Genomic_DNA"/>
</dbReference>
<evidence type="ECO:0000313" key="3">
    <source>
        <dbReference type="Proteomes" id="UP000016923"/>
    </source>
</evidence>
<name>S3C2G7_OPHP1</name>
<protein>
    <recommendedName>
        <fullName evidence="1">HNH nuclease domain-containing protein</fullName>
    </recommendedName>
</protein>
<dbReference type="Proteomes" id="UP000016923">
    <property type="component" value="Unassembled WGS sequence"/>
</dbReference>
<organism evidence="2 3">
    <name type="scientific">Ophiostoma piceae (strain UAMH 11346)</name>
    <name type="common">Sap stain fungus</name>
    <dbReference type="NCBI Taxonomy" id="1262450"/>
    <lineage>
        <taxon>Eukaryota</taxon>
        <taxon>Fungi</taxon>
        <taxon>Dikarya</taxon>
        <taxon>Ascomycota</taxon>
        <taxon>Pezizomycotina</taxon>
        <taxon>Sordariomycetes</taxon>
        <taxon>Sordariomycetidae</taxon>
        <taxon>Ophiostomatales</taxon>
        <taxon>Ophiostomataceae</taxon>
        <taxon>Ophiostoma</taxon>
    </lineage>
</organism>
<dbReference type="eggNOG" id="ENOG502SCMH">
    <property type="taxonomic scope" value="Eukaryota"/>
</dbReference>
<dbReference type="Pfam" id="PF13391">
    <property type="entry name" value="HNH_2"/>
    <property type="match status" value="1"/>
</dbReference>
<dbReference type="STRING" id="1262450.S3C2G7"/>
<gene>
    <name evidence="2" type="ORF">F503_02780</name>
</gene>
<dbReference type="OrthoDB" id="2104739at2759"/>
<dbReference type="HOGENOM" id="CLU_043858_1_1_1"/>
<proteinExistence type="predicted"/>
<dbReference type="AlphaFoldDB" id="S3C2G7"/>
<dbReference type="OMA" id="ICHIALH"/>
<dbReference type="VEuPathDB" id="FungiDB:F503_02780"/>
<keyword evidence="3" id="KW-1185">Reference proteome</keyword>
<feature type="domain" description="HNH nuclease" evidence="1">
    <location>
        <begin position="249"/>
        <end position="334"/>
    </location>
</feature>